<comment type="subcellular location">
    <subcellularLocation>
        <location evidence="1 7">Periplasm</location>
    </subcellularLocation>
</comment>
<keyword evidence="6" id="KW-0676">Redox-active center</keyword>
<keyword evidence="4 7" id="KW-0574">Periplasm</keyword>
<dbReference type="PIRSF" id="PIRSF001488">
    <property type="entry name" value="Tdi_protein"/>
    <property type="match status" value="1"/>
</dbReference>
<accession>A0A109UNB6</accession>
<evidence type="ECO:0000256" key="2">
    <source>
        <dbReference type="ARBA" id="ARBA00005791"/>
    </source>
</evidence>
<dbReference type="SUPFAM" id="SSF52833">
    <property type="entry name" value="Thioredoxin-like"/>
    <property type="match status" value="1"/>
</dbReference>
<dbReference type="PANTHER" id="PTHR35891:SF2">
    <property type="entry name" value="THIOL:DISULFIDE INTERCHANGE PROTEIN DSBA"/>
    <property type="match status" value="1"/>
</dbReference>
<feature type="disulfide bond" description="Redox-active" evidence="8">
    <location>
        <begin position="61"/>
        <end position="64"/>
    </location>
</feature>
<dbReference type="InterPro" id="IPR036249">
    <property type="entry name" value="Thioredoxin-like_sf"/>
</dbReference>
<evidence type="ECO:0000259" key="10">
    <source>
        <dbReference type="PROSITE" id="PS51352"/>
    </source>
</evidence>
<evidence type="ECO:0000256" key="3">
    <source>
        <dbReference type="ARBA" id="ARBA00022729"/>
    </source>
</evidence>
<evidence type="ECO:0000313" key="11">
    <source>
        <dbReference type="EMBL" id="AMD02543.1"/>
    </source>
</evidence>
<feature type="signal peptide" evidence="9">
    <location>
        <begin position="1"/>
        <end position="26"/>
    </location>
</feature>
<dbReference type="GO" id="GO:0042597">
    <property type="term" value="C:periplasmic space"/>
    <property type="evidence" value="ECO:0007669"/>
    <property type="project" value="UniProtKB-SubCell"/>
</dbReference>
<dbReference type="Proteomes" id="UP000063387">
    <property type="component" value="Chromosome"/>
</dbReference>
<proteinExistence type="inferred from homology"/>
<dbReference type="GO" id="GO:0016491">
    <property type="term" value="F:oxidoreductase activity"/>
    <property type="evidence" value="ECO:0007669"/>
    <property type="project" value="InterPro"/>
</dbReference>
<dbReference type="PATRIC" id="fig|507626.3.peg.3503"/>
<evidence type="ECO:0000256" key="6">
    <source>
        <dbReference type="ARBA" id="ARBA00023284"/>
    </source>
</evidence>
<dbReference type="Pfam" id="PF01323">
    <property type="entry name" value="DSBA"/>
    <property type="match status" value="1"/>
</dbReference>
<dbReference type="InterPro" id="IPR013766">
    <property type="entry name" value="Thioredoxin_domain"/>
</dbReference>
<evidence type="ECO:0000256" key="1">
    <source>
        <dbReference type="ARBA" id="ARBA00004418"/>
    </source>
</evidence>
<name>A0A109UNB6_9GAMM</name>
<dbReference type="KEGG" id="hco:LOKO_03503"/>
<keyword evidence="5 7" id="KW-1015">Disulfide bond</keyword>
<gene>
    <name evidence="11" type="primary">dsbA</name>
    <name evidence="11" type="ORF">LOKO_03503</name>
</gene>
<reference evidence="11 12" key="2">
    <citation type="submission" date="2016-02" db="EMBL/GenBank/DDBJ databases">
        <authorList>
            <person name="Wen L."/>
            <person name="He K."/>
            <person name="Yang H."/>
        </authorList>
    </citation>
    <scope>NUCLEOTIDE SEQUENCE [LARGE SCALE GENOMIC DNA]</scope>
    <source>
        <strain evidence="11 12">AGD 8-3</strain>
    </source>
</reference>
<reference evidence="11 12" key="1">
    <citation type="journal article" date="2016" name="Genome Announc.">
        <title>Draft Genome Sequence of 'Halomonas chromatireducens' Strain AGD 8-3, a Haloalkaliphilic Chromate- and Selenite-Reducing Gammaproteobacterium.</title>
        <authorList>
            <person name="Sharko F.S."/>
            <person name="Shapovalova A.A."/>
            <person name="Tsygankova S.V."/>
            <person name="Komova A.V."/>
            <person name="Boulygina E.S."/>
            <person name="Teslyuk A.B."/>
            <person name="Gotovtsev P.M."/>
            <person name="Namsaraev Z.B."/>
            <person name="Khijniak T.V."/>
            <person name="Nedoluzhko A.V."/>
            <person name="Vasilov R.G."/>
        </authorList>
    </citation>
    <scope>NUCLEOTIDE SEQUENCE [LARGE SCALE GENOMIC DNA]</scope>
    <source>
        <strain evidence="11 12">AGD 8-3</strain>
    </source>
</reference>
<protein>
    <recommendedName>
        <fullName evidence="7">Thiol:disulfide interchange protein</fullName>
    </recommendedName>
</protein>
<feature type="chain" id="PRO_5007140990" description="Thiol:disulfide interchange protein" evidence="9">
    <location>
        <begin position="27"/>
        <end position="216"/>
    </location>
</feature>
<dbReference type="Gene3D" id="3.40.30.10">
    <property type="entry name" value="Glutaredoxin"/>
    <property type="match status" value="1"/>
</dbReference>
<feature type="domain" description="Thioredoxin" evidence="10">
    <location>
        <begin position="16"/>
        <end position="158"/>
    </location>
</feature>
<evidence type="ECO:0000313" key="12">
    <source>
        <dbReference type="Proteomes" id="UP000063387"/>
    </source>
</evidence>
<evidence type="ECO:0000256" key="9">
    <source>
        <dbReference type="SAM" id="SignalP"/>
    </source>
</evidence>
<keyword evidence="3 9" id="KW-0732">Signal</keyword>
<dbReference type="OrthoDB" id="9784896at2"/>
<evidence type="ECO:0000256" key="7">
    <source>
        <dbReference type="PIRNR" id="PIRNR001488"/>
    </source>
</evidence>
<sequence>MSQSTRFIQTTLMALAGLGLSTLASAATLVEGQHYEVLPERVETRVADDQIEVTEAFWYGCPHCYNLQSSVEAWYETLGEDVSIVHLPATMGGDWNTHAAVFYAAEELGIREEAHADIFDAIHQNGQQLTDPDSIAAFFSGYGVSEDDARQALNAFSVKSRVNQAHARMRAMRLMGVPALVVDGRYLVTPSSAGSLDNMPQIADALVERVRQEREE</sequence>
<dbReference type="InterPro" id="IPR023205">
    <property type="entry name" value="DsbA/DsbL"/>
</dbReference>
<dbReference type="InterPro" id="IPR050824">
    <property type="entry name" value="Thiol_disulfide_DsbA"/>
</dbReference>
<evidence type="ECO:0000256" key="4">
    <source>
        <dbReference type="ARBA" id="ARBA00022764"/>
    </source>
</evidence>
<dbReference type="EMBL" id="CP014226">
    <property type="protein sequence ID" value="AMD02543.1"/>
    <property type="molecule type" value="Genomic_DNA"/>
</dbReference>
<evidence type="ECO:0000256" key="8">
    <source>
        <dbReference type="PIRSR" id="PIRSR001488-1"/>
    </source>
</evidence>
<dbReference type="STRING" id="507626.LOKO_03503"/>
<comment type="similarity">
    <text evidence="2">Belongs to the thioredoxin family. DsbA subfamily.</text>
</comment>
<evidence type="ECO:0000256" key="5">
    <source>
        <dbReference type="ARBA" id="ARBA00023157"/>
    </source>
</evidence>
<dbReference type="PROSITE" id="PS51352">
    <property type="entry name" value="THIOREDOXIN_2"/>
    <property type="match status" value="1"/>
</dbReference>
<organism evidence="11 12">
    <name type="scientific">Halomonas chromatireducens</name>
    <dbReference type="NCBI Taxonomy" id="507626"/>
    <lineage>
        <taxon>Bacteria</taxon>
        <taxon>Pseudomonadati</taxon>
        <taxon>Pseudomonadota</taxon>
        <taxon>Gammaproteobacteria</taxon>
        <taxon>Oceanospirillales</taxon>
        <taxon>Halomonadaceae</taxon>
        <taxon>Halomonas</taxon>
    </lineage>
</organism>
<dbReference type="RefSeq" id="WP_066451926.1">
    <property type="nucleotide sequence ID" value="NZ_CP014226.1"/>
</dbReference>
<dbReference type="InterPro" id="IPR001853">
    <property type="entry name" value="DSBA-like_thioredoxin_dom"/>
</dbReference>
<keyword evidence="12" id="KW-1185">Reference proteome</keyword>
<dbReference type="PANTHER" id="PTHR35891">
    <property type="entry name" value="THIOL:DISULFIDE INTERCHANGE PROTEIN DSBA"/>
    <property type="match status" value="1"/>
</dbReference>
<dbReference type="CDD" id="cd03019">
    <property type="entry name" value="DsbA_DsbA"/>
    <property type="match status" value="1"/>
</dbReference>
<dbReference type="AlphaFoldDB" id="A0A109UNB6"/>